<evidence type="ECO:0000313" key="13">
    <source>
        <dbReference type="Proteomes" id="UP000014760"/>
    </source>
</evidence>
<feature type="compositionally biased region" description="Acidic residues" evidence="9">
    <location>
        <begin position="146"/>
        <end position="157"/>
    </location>
</feature>
<dbReference type="EMBL" id="KB302492">
    <property type="protein sequence ID" value="ELU04267.1"/>
    <property type="molecule type" value="Genomic_DNA"/>
</dbReference>
<dbReference type="InterPro" id="IPR020479">
    <property type="entry name" value="HD_metazoa"/>
</dbReference>
<dbReference type="EMBL" id="AMQN01008221">
    <property type="status" value="NOT_ANNOTATED_CDS"/>
    <property type="molecule type" value="Genomic_DNA"/>
</dbReference>
<evidence type="ECO:0000256" key="3">
    <source>
        <dbReference type="ARBA" id="ARBA00022473"/>
    </source>
</evidence>
<dbReference type="PANTHER" id="PTHR24340">
    <property type="entry name" value="HOMEOBOX PROTEIN NKX"/>
    <property type="match status" value="1"/>
</dbReference>
<dbReference type="GO" id="GO:0005634">
    <property type="term" value="C:nucleus"/>
    <property type="evidence" value="ECO:0007669"/>
    <property type="project" value="UniProtKB-SubCell"/>
</dbReference>
<dbReference type="Pfam" id="PF00046">
    <property type="entry name" value="Homeodomain"/>
    <property type="match status" value="1"/>
</dbReference>
<dbReference type="FunCoup" id="R7ULV8">
    <property type="interactions" value="37"/>
</dbReference>
<feature type="region of interest" description="Disordered" evidence="9">
    <location>
        <begin position="23"/>
        <end position="62"/>
    </location>
</feature>
<keyword evidence="6 7" id="KW-0539">Nucleus</keyword>
<dbReference type="GO" id="GO:0030154">
    <property type="term" value="P:cell differentiation"/>
    <property type="evidence" value="ECO:0007669"/>
    <property type="project" value="TreeGrafter"/>
</dbReference>
<evidence type="ECO:0000259" key="10">
    <source>
        <dbReference type="PROSITE" id="PS50071"/>
    </source>
</evidence>
<dbReference type="InterPro" id="IPR009057">
    <property type="entry name" value="Homeodomain-like_sf"/>
</dbReference>
<dbReference type="InterPro" id="IPR001356">
    <property type="entry name" value="HD"/>
</dbReference>
<dbReference type="PANTHER" id="PTHR24340:SF82">
    <property type="entry name" value="HOMEOBOX PROTEIN VND"/>
    <property type="match status" value="1"/>
</dbReference>
<dbReference type="FunFam" id="1.10.10.60:FF:000101">
    <property type="entry name" value="NK2 homeobox 8"/>
    <property type="match status" value="1"/>
</dbReference>
<dbReference type="STRING" id="283909.R7ULV8"/>
<evidence type="ECO:0000256" key="5">
    <source>
        <dbReference type="ARBA" id="ARBA00023155"/>
    </source>
</evidence>
<dbReference type="PROSITE" id="PS00027">
    <property type="entry name" value="HOMEOBOX_1"/>
    <property type="match status" value="1"/>
</dbReference>
<feature type="compositionally biased region" description="Basic and acidic residues" evidence="9">
    <location>
        <begin position="164"/>
        <end position="182"/>
    </location>
</feature>
<reference evidence="12" key="3">
    <citation type="submission" date="2015-06" db="UniProtKB">
        <authorList>
            <consortium name="EnsemblMetazoa"/>
        </authorList>
    </citation>
    <scope>IDENTIFICATION</scope>
</reference>
<feature type="compositionally biased region" description="Polar residues" evidence="9">
    <location>
        <begin position="109"/>
        <end position="118"/>
    </location>
</feature>
<dbReference type="OMA" id="LASHHYH"/>
<comment type="similarity">
    <text evidence="2">Belongs to the NK-2 homeobox family.</text>
</comment>
<dbReference type="SUPFAM" id="SSF46689">
    <property type="entry name" value="Homeodomain-like"/>
    <property type="match status" value="1"/>
</dbReference>
<dbReference type="PROSITE" id="PS50071">
    <property type="entry name" value="HOMEOBOX_2"/>
    <property type="match status" value="1"/>
</dbReference>
<accession>R7ULV8</accession>
<dbReference type="HOGENOM" id="CLU_049543_0_2_1"/>
<gene>
    <name evidence="11" type="ORF">CAPTEDRAFT_221803</name>
</gene>
<protein>
    <submittedName>
        <fullName evidence="12">NK-like homeobox protein 2.2a</fullName>
    </submittedName>
</protein>
<evidence type="ECO:0000256" key="7">
    <source>
        <dbReference type="PROSITE-ProRule" id="PRU00108"/>
    </source>
</evidence>
<feature type="DNA-binding region" description="Homeobox" evidence="7">
    <location>
        <begin position="184"/>
        <end position="243"/>
    </location>
</feature>
<evidence type="ECO:0000256" key="2">
    <source>
        <dbReference type="ARBA" id="ARBA00005661"/>
    </source>
</evidence>
<keyword evidence="3" id="KW-0217">Developmental protein</keyword>
<keyword evidence="4 7" id="KW-0238">DNA-binding</keyword>
<dbReference type="Gene3D" id="1.10.10.60">
    <property type="entry name" value="Homeodomain-like"/>
    <property type="match status" value="1"/>
</dbReference>
<reference evidence="13" key="1">
    <citation type="submission" date="2012-12" db="EMBL/GenBank/DDBJ databases">
        <authorList>
            <person name="Hellsten U."/>
            <person name="Grimwood J."/>
            <person name="Chapman J.A."/>
            <person name="Shapiro H."/>
            <person name="Aerts A."/>
            <person name="Otillar R.P."/>
            <person name="Terry A.Y."/>
            <person name="Boore J.L."/>
            <person name="Simakov O."/>
            <person name="Marletaz F."/>
            <person name="Cho S.-J."/>
            <person name="Edsinger-Gonzales E."/>
            <person name="Havlak P."/>
            <person name="Kuo D.-H."/>
            <person name="Larsson T."/>
            <person name="Lv J."/>
            <person name="Arendt D."/>
            <person name="Savage R."/>
            <person name="Osoegawa K."/>
            <person name="de Jong P."/>
            <person name="Lindberg D.R."/>
            <person name="Seaver E.C."/>
            <person name="Weisblat D.A."/>
            <person name="Putnam N.H."/>
            <person name="Grigoriev I.V."/>
            <person name="Rokhsar D.S."/>
        </authorList>
    </citation>
    <scope>NUCLEOTIDE SEQUENCE</scope>
    <source>
        <strain evidence="13">I ESC-2004</strain>
    </source>
</reference>
<dbReference type="AlphaFoldDB" id="R7ULV8"/>
<name>R7ULV8_CAPTE</name>
<evidence type="ECO:0000256" key="8">
    <source>
        <dbReference type="RuleBase" id="RU000682"/>
    </source>
</evidence>
<dbReference type="PRINTS" id="PR00024">
    <property type="entry name" value="HOMEOBOX"/>
</dbReference>
<proteinExistence type="inferred from homology"/>
<dbReference type="InterPro" id="IPR017970">
    <property type="entry name" value="Homeobox_CS"/>
</dbReference>
<dbReference type="CDD" id="cd00086">
    <property type="entry name" value="homeodomain"/>
    <property type="match status" value="1"/>
</dbReference>
<dbReference type="OrthoDB" id="3137333at2759"/>
<evidence type="ECO:0000256" key="6">
    <source>
        <dbReference type="ARBA" id="ARBA00023242"/>
    </source>
</evidence>
<evidence type="ECO:0000256" key="9">
    <source>
        <dbReference type="SAM" id="MobiDB-lite"/>
    </source>
</evidence>
<comment type="subcellular location">
    <subcellularLocation>
        <location evidence="1 7 8">Nucleus</location>
    </subcellularLocation>
</comment>
<dbReference type="EnsemblMetazoa" id="CapteT221803">
    <property type="protein sequence ID" value="CapteP221803"/>
    <property type="gene ID" value="CapteG221803"/>
</dbReference>
<reference evidence="11 13" key="2">
    <citation type="journal article" date="2013" name="Nature">
        <title>Insights into bilaterian evolution from three spiralian genomes.</title>
        <authorList>
            <person name="Simakov O."/>
            <person name="Marletaz F."/>
            <person name="Cho S.J."/>
            <person name="Edsinger-Gonzales E."/>
            <person name="Havlak P."/>
            <person name="Hellsten U."/>
            <person name="Kuo D.H."/>
            <person name="Larsson T."/>
            <person name="Lv J."/>
            <person name="Arendt D."/>
            <person name="Savage R."/>
            <person name="Osoegawa K."/>
            <person name="de Jong P."/>
            <person name="Grimwood J."/>
            <person name="Chapman J.A."/>
            <person name="Shapiro H."/>
            <person name="Aerts A."/>
            <person name="Otillar R.P."/>
            <person name="Terry A.Y."/>
            <person name="Boore J.L."/>
            <person name="Grigoriev I.V."/>
            <person name="Lindberg D.R."/>
            <person name="Seaver E.C."/>
            <person name="Weisblat D.A."/>
            <person name="Putnam N.H."/>
            <person name="Rokhsar D.S."/>
        </authorList>
    </citation>
    <scope>NUCLEOTIDE SEQUENCE</scope>
    <source>
        <strain evidence="11 13">I ESC-2004</strain>
    </source>
</reference>
<dbReference type="SMART" id="SM00389">
    <property type="entry name" value="HOX"/>
    <property type="match status" value="1"/>
</dbReference>
<evidence type="ECO:0000313" key="12">
    <source>
        <dbReference type="EnsemblMetazoa" id="CapteP221803"/>
    </source>
</evidence>
<feature type="domain" description="Homeobox" evidence="10">
    <location>
        <begin position="182"/>
        <end position="242"/>
    </location>
</feature>
<organism evidence="11">
    <name type="scientific">Capitella teleta</name>
    <name type="common">Polychaete worm</name>
    <dbReference type="NCBI Taxonomy" id="283909"/>
    <lineage>
        <taxon>Eukaryota</taxon>
        <taxon>Metazoa</taxon>
        <taxon>Spiralia</taxon>
        <taxon>Lophotrochozoa</taxon>
        <taxon>Annelida</taxon>
        <taxon>Polychaeta</taxon>
        <taxon>Sedentaria</taxon>
        <taxon>Scolecida</taxon>
        <taxon>Capitellidae</taxon>
        <taxon>Capitella</taxon>
    </lineage>
</organism>
<sequence>MNPGLKPSFSVKHILDLHPAAADHSASCGAGGGPGVGGPASPVLPGHGGVDLSGVTEQHSDYYDHNNPYSRWLHANDQITPYSGYAGYGGGSSVLSEAAVSLPMEPQQVDPTLQSTPSLLEPDLPVPPSTDTLPKLDPLPVREELSADDEEDDDQESMDGSMSSKDDGDDKSTVDGNKDAPQKKKKRRVLFSKAQTFELEKRFRQQRYLSAPEREHLASILRLTPTQVKIWFQNHRYKLKKARQEKGMDMTPLPAPRRVAVPVLVRDGKPCQPQMNGGGSGCMMKPHEMMQQNDMNNYGGHYGTCMTGSQLTAMPGAMPPTGSNVACMSQSQNMHHGAASLSSMNSAYGGMSYGSYGTSSPSYSSYVQPQPRWW</sequence>
<evidence type="ECO:0000256" key="1">
    <source>
        <dbReference type="ARBA" id="ARBA00004123"/>
    </source>
</evidence>
<keyword evidence="13" id="KW-1185">Reference proteome</keyword>
<keyword evidence="5 7" id="KW-0371">Homeobox</keyword>
<feature type="compositionally biased region" description="Gly residues" evidence="9">
    <location>
        <begin position="29"/>
        <end position="38"/>
    </location>
</feature>
<evidence type="ECO:0000256" key="4">
    <source>
        <dbReference type="ARBA" id="ARBA00023125"/>
    </source>
</evidence>
<evidence type="ECO:0000313" key="11">
    <source>
        <dbReference type="EMBL" id="ELU04267.1"/>
    </source>
</evidence>
<dbReference type="GO" id="GO:0000981">
    <property type="term" value="F:DNA-binding transcription factor activity, RNA polymerase II-specific"/>
    <property type="evidence" value="ECO:0007669"/>
    <property type="project" value="InterPro"/>
</dbReference>
<dbReference type="GO" id="GO:0000978">
    <property type="term" value="F:RNA polymerase II cis-regulatory region sequence-specific DNA binding"/>
    <property type="evidence" value="ECO:0007669"/>
    <property type="project" value="TreeGrafter"/>
</dbReference>
<feature type="region of interest" description="Disordered" evidence="9">
    <location>
        <begin position="105"/>
        <end position="189"/>
    </location>
</feature>
<dbReference type="InterPro" id="IPR050394">
    <property type="entry name" value="Homeobox_NK-like"/>
</dbReference>
<dbReference type="Proteomes" id="UP000014760">
    <property type="component" value="Unassembled WGS sequence"/>
</dbReference>